<dbReference type="NCBIfam" id="TIGR01087">
    <property type="entry name" value="murD"/>
    <property type="match status" value="1"/>
</dbReference>
<keyword evidence="6 7" id="KW-0067">ATP-binding</keyword>
<name>A0A328VH18_9CHLR</name>
<keyword evidence="7 8" id="KW-0131">Cell cycle</keyword>
<dbReference type="InterPro" id="IPR005762">
    <property type="entry name" value="MurD"/>
</dbReference>
<keyword evidence="4 7" id="KW-0436">Ligase</keyword>
<evidence type="ECO:0000256" key="2">
    <source>
        <dbReference type="ARBA" id="ARBA00004752"/>
    </source>
</evidence>
<dbReference type="SUPFAM" id="SSF53623">
    <property type="entry name" value="MurD-like peptide ligases, catalytic domain"/>
    <property type="match status" value="1"/>
</dbReference>
<dbReference type="Proteomes" id="UP000248706">
    <property type="component" value="Unassembled WGS sequence"/>
</dbReference>
<dbReference type="GO" id="GO:0005737">
    <property type="term" value="C:cytoplasm"/>
    <property type="evidence" value="ECO:0007669"/>
    <property type="project" value="UniProtKB-SubCell"/>
</dbReference>
<keyword evidence="3 7" id="KW-0963">Cytoplasm</keyword>
<dbReference type="PANTHER" id="PTHR43692:SF1">
    <property type="entry name" value="UDP-N-ACETYLMURAMOYLALANINE--D-GLUTAMATE LIGASE"/>
    <property type="match status" value="1"/>
</dbReference>
<dbReference type="AlphaFoldDB" id="A0A328VH18"/>
<evidence type="ECO:0000259" key="10">
    <source>
        <dbReference type="Pfam" id="PF08245"/>
    </source>
</evidence>
<evidence type="ECO:0000256" key="7">
    <source>
        <dbReference type="HAMAP-Rule" id="MF_00639"/>
    </source>
</evidence>
<dbReference type="GO" id="GO:0051301">
    <property type="term" value="P:cell division"/>
    <property type="evidence" value="ECO:0007669"/>
    <property type="project" value="UniProtKB-KW"/>
</dbReference>
<evidence type="ECO:0000256" key="8">
    <source>
        <dbReference type="RuleBase" id="RU003664"/>
    </source>
</evidence>
<reference evidence="11 12" key="1">
    <citation type="submission" date="2016-08" db="EMBL/GenBank/DDBJ databases">
        <title>Analysis of Carbohydrate Active Enzymes in Thermogemmatispora T81 Reveals Carbohydrate Degradation Ability.</title>
        <authorList>
            <person name="Tomazini A."/>
            <person name="Lal S."/>
            <person name="Stott M."/>
            <person name="Henrissat B."/>
            <person name="Polikarpov I."/>
            <person name="Sparling R."/>
            <person name="Levin D.B."/>
        </authorList>
    </citation>
    <scope>NUCLEOTIDE SEQUENCE [LARGE SCALE GENOMIC DNA]</scope>
    <source>
        <strain evidence="11 12">T81</strain>
    </source>
</reference>
<keyword evidence="5 7" id="KW-0547">Nucleotide-binding</keyword>
<keyword evidence="7 8" id="KW-0132">Cell division</keyword>
<dbReference type="PANTHER" id="PTHR43692">
    <property type="entry name" value="UDP-N-ACETYLMURAMOYLALANINE--D-GLUTAMATE LIGASE"/>
    <property type="match status" value="1"/>
</dbReference>
<accession>A0A328VH18</accession>
<dbReference type="RefSeq" id="WP_112427241.1">
    <property type="nucleotide sequence ID" value="NZ_MCIF01000002.1"/>
</dbReference>
<dbReference type="EMBL" id="MCIF01000002">
    <property type="protein sequence ID" value="RAQ94933.1"/>
    <property type="molecule type" value="Genomic_DNA"/>
</dbReference>
<dbReference type="InterPro" id="IPR036615">
    <property type="entry name" value="Mur_ligase_C_dom_sf"/>
</dbReference>
<comment type="subcellular location">
    <subcellularLocation>
        <location evidence="1 7 8">Cytoplasm</location>
    </subcellularLocation>
</comment>
<evidence type="ECO:0000256" key="3">
    <source>
        <dbReference type="ARBA" id="ARBA00022490"/>
    </source>
</evidence>
<dbReference type="UniPathway" id="UPA00219"/>
<evidence type="ECO:0000256" key="4">
    <source>
        <dbReference type="ARBA" id="ARBA00022598"/>
    </source>
</evidence>
<feature type="domain" description="Mur ligase C-terminal" evidence="9">
    <location>
        <begin position="307"/>
        <end position="426"/>
    </location>
</feature>
<comment type="catalytic activity">
    <reaction evidence="7 8">
        <text>UDP-N-acetyl-alpha-D-muramoyl-L-alanine + D-glutamate + ATP = UDP-N-acetyl-alpha-D-muramoyl-L-alanyl-D-glutamate + ADP + phosphate + H(+)</text>
        <dbReference type="Rhea" id="RHEA:16429"/>
        <dbReference type="ChEBI" id="CHEBI:15378"/>
        <dbReference type="ChEBI" id="CHEBI:29986"/>
        <dbReference type="ChEBI" id="CHEBI:30616"/>
        <dbReference type="ChEBI" id="CHEBI:43474"/>
        <dbReference type="ChEBI" id="CHEBI:83898"/>
        <dbReference type="ChEBI" id="CHEBI:83900"/>
        <dbReference type="ChEBI" id="CHEBI:456216"/>
        <dbReference type="EC" id="6.3.2.9"/>
    </reaction>
</comment>
<dbReference type="Pfam" id="PF02875">
    <property type="entry name" value="Mur_ligase_C"/>
    <property type="match status" value="1"/>
</dbReference>
<dbReference type="HAMAP" id="MF_00639">
    <property type="entry name" value="MurD"/>
    <property type="match status" value="1"/>
</dbReference>
<evidence type="ECO:0000256" key="1">
    <source>
        <dbReference type="ARBA" id="ARBA00004496"/>
    </source>
</evidence>
<organism evidence="11 12">
    <name type="scientific">Thermogemmatispora tikiterensis</name>
    <dbReference type="NCBI Taxonomy" id="1825093"/>
    <lineage>
        <taxon>Bacteria</taxon>
        <taxon>Bacillati</taxon>
        <taxon>Chloroflexota</taxon>
        <taxon>Ktedonobacteria</taxon>
        <taxon>Thermogemmatisporales</taxon>
        <taxon>Thermogemmatisporaceae</taxon>
        <taxon>Thermogemmatispora</taxon>
    </lineage>
</organism>
<comment type="similarity">
    <text evidence="7">Belongs to the MurCDEF family.</text>
</comment>
<dbReference type="GO" id="GO:0009252">
    <property type="term" value="P:peptidoglycan biosynthetic process"/>
    <property type="evidence" value="ECO:0007669"/>
    <property type="project" value="UniProtKB-UniRule"/>
</dbReference>
<evidence type="ECO:0000259" key="9">
    <source>
        <dbReference type="Pfam" id="PF02875"/>
    </source>
</evidence>
<dbReference type="Pfam" id="PF21799">
    <property type="entry name" value="MurD-like_N"/>
    <property type="match status" value="1"/>
</dbReference>
<evidence type="ECO:0000313" key="11">
    <source>
        <dbReference type="EMBL" id="RAQ94933.1"/>
    </source>
</evidence>
<keyword evidence="7 8" id="KW-0961">Cell wall biogenesis/degradation</keyword>
<comment type="function">
    <text evidence="7 8">Cell wall formation. Catalyzes the addition of glutamate to the nucleotide precursor UDP-N-acetylmuramoyl-L-alanine (UMA).</text>
</comment>
<dbReference type="GO" id="GO:0071555">
    <property type="term" value="P:cell wall organization"/>
    <property type="evidence" value="ECO:0007669"/>
    <property type="project" value="UniProtKB-KW"/>
</dbReference>
<dbReference type="GO" id="GO:0005524">
    <property type="term" value="F:ATP binding"/>
    <property type="evidence" value="ECO:0007669"/>
    <property type="project" value="UniProtKB-UniRule"/>
</dbReference>
<feature type="domain" description="Mur ligase central" evidence="10">
    <location>
        <begin position="115"/>
        <end position="285"/>
    </location>
</feature>
<evidence type="ECO:0000256" key="6">
    <source>
        <dbReference type="ARBA" id="ARBA00022840"/>
    </source>
</evidence>
<protein>
    <recommendedName>
        <fullName evidence="7 8">UDP-N-acetylmuramoylalanine--D-glutamate ligase</fullName>
        <ecNumber evidence="7 8">6.3.2.9</ecNumber>
    </recommendedName>
    <alternativeName>
        <fullName evidence="7">D-glutamic acid-adding enzyme</fullName>
    </alternativeName>
    <alternativeName>
        <fullName evidence="7">UDP-N-acetylmuramoyl-L-alanyl-D-glutamate synthetase</fullName>
    </alternativeName>
</protein>
<dbReference type="GO" id="GO:0008764">
    <property type="term" value="F:UDP-N-acetylmuramoylalanine-D-glutamate ligase activity"/>
    <property type="evidence" value="ECO:0007669"/>
    <property type="project" value="UniProtKB-UniRule"/>
</dbReference>
<feature type="binding site" evidence="7">
    <location>
        <begin position="117"/>
        <end position="123"/>
    </location>
    <ligand>
        <name>ATP</name>
        <dbReference type="ChEBI" id="CHEBI:30616"/>
    </ligand>
</feature>
<keyword evidence="12" id="KW-1185">Reference proteome</keyword>
<comment type="pathway">
    <text evidence="2 7 8">Cell wall biogenesis; peptidoglycan biosynthesis.</text>
</comment>
<dbReference type="InterPro" id="IPR013221">
    <property type="entry name" value="Mur_ligase_cen"/>
</dbReference>
<keyword evidence="7 8" id="KW-0133">Cell shape</keyword>
<dbReference type="InterPro" id="IPR004101">
    <property type="entry name" value="Mur_ligase_C"/>
</dbReference>
<dbReference type="GO" id="GO:0008360">
    <property type="term" value="P:regulation of cell shape"/>
    <property type="evidence" value="ECO:0007669"/>
    <property type="project" value="UniProtKB-KW"/>
</dbReference>
<dbReference type="SUPFAM" id="SSF53244">
    <property type="entry name" value="MurD-like peptide ligases, peptide-binding domain"/>
    <property type="match status" value="1"/>
</dbReference>
<dbReference type="Gene3D" id="3.40.1190.10">
    <property type="entry name" value="Mur-like, catalytic domain"/>
    <property type="match status" value="1"/>
</dbReference>
<dbReference type="EC" id="6.3.2.9" evidence="7 8"/>
<gene>
    <name evidence="7" type="primary">murD</name>
    <name evidence="11" type="ORF">A4R35_05255</name>
</gene>
<comment type="caution">
    <text evidence="11">The sequence shown here is derived from an EMBL/GenBank/DDBJ whole genome shotgun (WGS) entry which is preliminary data.</text>
</comment>
<proteinExistence type="inferred from homology"/>
<dbReference type="OrthoDB" id="9809796at2"/>
<dbReference type="InterPro" id="IPR036565">
    <property type="entry name" value="Mur-like_cat_sf"/>
</dbReference>
<dbReference type="SUPFAM" id="SSF51984">
    <property type="entry name" value="MurCD N-terminal domain"/>
    <property type="match status" value="1"/>
</dbReference>
<sequence length="465" mass="51383">MELRGKRVLVMGLGLQGSGIAAARYAAEQGAIVRVTDKKPADVLAPSIRALAGLPIEFILGEHREEDFRWAEIVIRNPGIPRNSPYLQIARAHGAQIEMELALFMLACPGRTIGVTGTRGKTTTTTLIYEILRAAGKPVVIGGNVAGVETLSLLPQIRPETLVVLEMSSWQLEGFEQHHISPAVAVMTNLYPDHLDTYASMEEYGAAKANIFRYQRPEDLAVFNYDNPWTRRFGEEAPGRTWFASLERGGSFPRGSNELLPFIFRDTPLPGRHNLENVLLATTVARLLEIPDEIIASTVRQFRGVEHRLQEVASIDGVRYINDTTSTTPVAGRMALMAFNEPLILIAGGNSKHLPLEDWPAQIVARCRAVLLLQGSGTEELLPALRAEAARQGRPDPVQGIFNRFEEALDAAVALARPGDVVLLSPGFTSFGMFQNEFERGRRFIAYVRALQEHKGQRLEPEQDH</sequence>
<dbReference type="Gene3D" id="3.40.50.720">
    <property type="entry name" value="NAD(P)-binding Rossmann-like Domain"/>
    <property type="match status" value="1"/>
</dbReference>
<evidence type="ECO:0000256" key="5">
    <source>
        <dbReference type="ARBA" id="ARBA00022741"/>
    </source>
</evidence>
<keyword evidence="7 8" id="KW-0573">Peptidoglycan synthesis</keyword>
<evidence type="ECO:0000313" key="12">
    <source>
        <dbReference type="Proteomes" id="UP000248706"/>
    </source>
</evidence>
<dbReference type="Gene3D" id="3.90.190.20">
    <property type="entry name" value="Mur ligase, C-terminal domain"/>
    <property type="match status" value="1"/>
</dbReference>
<dbReference type="Pfam" id="PF08245">
    <property type="entry name" value="Mur_ligase_M"/>
    <property type="match status" value="1"/>
</dbReference>